<comment type="catalytic activity">
    <reaction evidence="9 10">
        <text>tRNA(Glu) + L-glutamate + ATP = L-glutamyl-tRNA(Glu) + AMP + diphosphate</text>
        <dbReference type="Rhea" id="RHEA:23540"/>
        <dbReference type="Rhea" id="RHEA-COMP:9663"/>
        <dbReference type="Rhea" id="RHEA-COMP:9680"/>
        <dbReference type="ChEBI" id="CHEBI:29985"/>
        <dbReference type="ChEBI" id="CHEBI:30616"/>
        <dbReference type="ChEBI" id="CHEBI:33019"/>
        <dbReference type="ChEBI" id="CHEBI:78442"/>
        <dbReference type="ChEBI" id="CHEBI:78520"/>
        <dbReference type="ChEBI" id="CHEBI:456215"/>
        <dbReference type="EC" id="6.1.1.17"/>
    </reaction>
</comment>
<evidence type="ECO:0000256" key="10">
    <source>
        <dbReference type="HAMAP-Rule" id="MF_02076"/>
    </source>
</evidence>
<dbReference type="SUPFAM" id="SSF50715">
    <property type="entry name" value="Ribosomal protein L25-like"/>
    <property type="match status" value="1"/>
</dbReference>
<dbReference type="GO" id="GO:0004818">
    <property type="term" value="F:glutamate-tRNA ligase activity"/>
    <property type="evidence" value="ECO:0007669"/>
    <property type="project" value="UniProtKB-UniRule"/>
</dbReference>
<evidence type="ECO:0000256" key="1">
    <source>
        <dbReference type="ARBA" id="ARBA00004496"/>
    </source>
</evidence>
<dbReference type="SUPFAM" id="SSF52374">
    <property type="entry name" value="Nucleotidylyl transferase"/>
    <property type="match status" value="1"/>
</dbReference>
<dbReference type="NCBIfam" id="NF003169">
    <property type="entry name" value="PRK04156.1"/>
    <property type="match status" value="1"/>
</dbReference>
<dbReference type="InterPro" id="IPR050132">
    <property type="entry name" value="Gln/Glu-tRNA_Ligase"/>
</dbReference>
<dbReference type="GO" id="GO:0005524">
    <property type="term" value="F:ATP binding"/>
    <property type="evidence" value="ECO:0007669"/>
    <property type="project" value="UniProtKB-UniRule"/>
</dbReference>
<gene>
    <name evidence="10" type="primary">gltX</name>
</gene>
<evidence type="ECO:0000256" key="4">
    <source>
        <dbReference type="ARBA" id="ARBA00022598"/>
    </source>
</evidence>
<accession>Q9P9C2</accession>
<keyword evidence="7 10" id="KW-0648">Protein biosynthesis</keyword>
<proteinExistence type="inferred from homology"/>
<evidence type="ECO:0000256" key="9">
    <source>
        <dbReference type="ARBA" id="ARBA00048351"/>
    </source>
</evidence>
<dbReference type="InterPro" id="IPR014729">
    <property type="entry name" value="Rossmann-like_a/b/a_fold"/>
</dbReference>
<dbReference type="PRINTS" id="PR00987">
    <property type="entry name" value="TRNASYNTHGLU"/>
</dbReference>
<dbReference type="Gene3D" id="2.40.240.10">
    <property type="entry name" value="Ribosomal Protein L25, Chain P"/>
    <property type="match status" value="1"/>
</dbReference>
<evidence type="ECO:0000256" key="3">
    <source>
        <dbReference type="ARBA" id="ARBA00022490"/>
    </source>
</evidence>
<reference evidence="13" key="1">
    <citation type="journal article" date="2000" name="Environ. Microbiol.">
        <title>Construction and analysis of bacterial artificial chromosome libraries from a marine microbial assemblage.</title>
        <authorList>
            <person name="Beja O."/>
            <person name="Suzuki M.T."/>
            <person name="Koonin E.V."/>
            <person name="Aravind L."/>
            <person name="Hadd A."/>
            <person name="Nguyen L.P."/>
            <person name="Villacorta R."/>
            <person name="Amjadi M."/>
            <person name="Garrigues C."/>
            <person name="Jovanovich S.B."/>
            <person name="Feldman R.A."/>
            <person name="Delong E.F."/>
        </authorList>
    </citation>
    <scope>NUCLEOTIDE SEQUENCE</scope>
</reference>
<dbReference type="InterPro" id="IPR000924">
    <property type="entry name" value="Glu/Gln-tRNA-synth"/>
</dbReference>
<dbReference type="Pfam" id="PF03950">
    <property type="entry name" value="tRNA-synt_1c_C"/>
    <property type="match status" value="1"/>
</dbReference>
<evidence type="ECO:0000256" key="6">
    <source>
        <dbReference type="ARBA" id="ARBA00022840"/>
    </source>
</evidence>
<dbReference type="CDD" id="cd09287">
    <property type="entry name" value="GluRS_non_core"/>
    <property type="match status" value="1"/>
</dbReference>
<dbReference type="GO" id="GO:0043604">
    <property type="term" value="P:amide biosynthetic process"/>
    <property type="evidence" value="ECO:0007669"/>
    <property type="project" value="TreeGrafter"/>
</dbReference>
<evidence type="ECO:0000313" key="13">
    <source>
        <dbReference type="EMBL" id="AAF97196.1"/>
    </source>
</evidence>
<dbReference type="InterPro" id="IPR004526">
    <property type="entry name" value="Glu-tRNA-synth_arc/euk"/>
</dbReference>
<comment type="similarity">
    <text evidence="2 10">Belongs to the class-I aminoacyl-tRNA synthetase family. Glutamate--tRNA ligase type 2 subfamily.</text>
</comment>
<dbReference type="HAMAP" id="MF_02076">
    <property type="entry name" value="Glu_tRNA_synth_type2"/>
    <property type="match status" value="1"/>
</dbReference>
<evidence type="ECO:0000256" key="8">
    <source>
        <dbReference type="ARBA" id="ARBA00023146"/>
    </source>
</evidence>
<dbReference type="PANTHER" id="PTHR43097:SF5">
    <property type="entry name" value="GLUTAMATE--TRNA LIGASE"/>
    <property type="match status" value="1"/>
</dbReference>
<evidence type="ECO:0000256" key="5">
    <source>
        <dbReference type="ARBA" id="ARBA00022741"/>
    </source>
</evidence>
<evidence type="ECO:0000256" key="2">
    <source>
        <dbReference type="ARBA" id="ARBA00008927"/>
    </source>
</evidence>
<dbReference type="GO" id="GO:0005829">
    <property type="term" value="C:cytosol"/>
    <property type="evidence" value="ECO:0007669"/>
    <property type="project" value="TreeGrafter"/>
</dbReference>
<keyword evidence="8 10" id="KW-0030">Aminoacyl-tRNA synthetase</keyword>
<feature type="domain" description="Glutamyl/glutaminyl-tRNA synthetase class Ib anti-codon binding" evidence="12">
    <location>
        <begin position="439"/>
        <end position="508"/>
    </location>
</feature>
<feature type="domain" description="Glutamyl/glutaminyl-tRNA synthetase class Ib catalytic" evidence="11">
    <location>
        <begin position="124"/>
        <end position="436"/>
    </location>
</feature>
<dbReference type="PANTHER" id="PTHR43097">
    <property type="entry name" value="GLUTAMINE-TRNA LIGASE"/>
    <property type="match status" value="1"/>
</dbReference>
<dbReference type="InterPro" id="IPR011035">
    <property type="entry name" value="Ribosomal_bL25/Gln-tRNA_synth"/>
</dbReference>
<dbReference type="GO" id="GO:0006424">
    <property type="term" value="P:glutamyl-tRNA aminoacylation"/>
    <property type="evidence" value="ECO:0007669"/>
    <property type="project" value="UniProtKB-UniRule"/>
</dbReference>
<keyword evidence="6 10" id="KW-0067">ATP-binding</keyword>
<comment type="function">
    <text evidence="10">Catalyzes the attachment of glutamate to tRNA(Glu) in a two-step reaction: glutamate is first activated by ATP to form Glu-AMP and then transferred to the acceptor end of tRNA(Glu).</text>
</comment>
<dbReference type="Gene3D" id="3.40.50.620">
    <property type="entry name" value="HUPs"/>
    <property type="match status" value="1"/>
</dbReference>
<protein>
    <recommendedName>
        <fullName evidence="10">Glutamate--tRNA ligase</fullName>
        <ecNumber evidence="10">6.1.1.17</ecNumber>
    </recommendedName>
    <alternativeName>
        <fullName evidence="10">Glutamyl-tRNA synthetase</fullName>
        <shortName evidence="10">GluRS</shortName>
    </alternativeName>
</protein>
<evidence type="ECO:0000259" key="11">
    <source>
        <dbReference type="Pfam" id="PF00749"/>
    </source>
</evidence>
<dbReference type="EC" id="6.1.1.17" evidence="10"/>
<dbReference type="AlphaFoldDB" id="Q9P9C2"/>
<dbReference type="Pfam" id="PF00749">
    <property type="entry name" value="tRNA-synt_1c"/>
    <property type="match status" value="1"/>
</dbReference>
<comment type="caution">
    <text evidence="10">Lacks conserved residue(s) required for the propagation of feature annotation.</text>
</comment>
<dbReference type="EMBL" id="AF268611">
    <property type="protein sequence ID" value="AAF97196.1"/>
    <property type="molecule type" value="Genomic_DNA"/>
</dbReference>
<name>Q9P9C2_9ARCH</name>
<dbReference type="NCBIfam" id="TIGR00463">
    <property type="entry name" value="gltX_arch"/>
    <property type="match status" value="1"/>
</dbReference>
<dbReference type="InterPro" id="IPR020059">
    <property type="entry name" value="Glu/Gln-tRNA-synth_Ib_codon-bd"/>
</dbReference>
<evidence type="ECO:0000259" key="12">
    <source>
        <dbReference type="Pfam" id="PF03950"/>
    </source>
</evidence>
<keyword evidence="5 10" id="KW-0547">Nucleotide-binding</keyword>
<comment type="subcellular location">
    <subcellularLocation>
        <location evidence="1 10">Cytoplasm</location>
    </subcellularLocation>
</comment>
<keyword evidence="3 10" id="KW-0963">Cytoplasm</keyword>
<dbReference type="InterPro" id="IPR020058">
    <property type="entry name" value="Glu/Gln-tRNA-synth_Ib_cat-dom"/>
</dbReference>
<dbReference type="InterPro" id="IPR020056">
    <property type="entry name" value="Rbsml_bL25/Gln-tRNA_synth_N"/>
</dbReference>
<sequence>MMKQRVHEAMMTGQFMSWSPDAETQNLIWHLSLQNAFEYDGKGAAGSVIGRIMSTRADLRQHGGQIGPLVAQSVAKANTLAQENGMDHVESLLQREAPHLLEGRQKQERREGLPPLKNTEGKEIVLRFAPNPNGPLSFGHARGVVINGTYAHEHKGTLILRFDDTDTTVKPPMLDAYDIIPKEVEWLLGRPADRIVLASDRIPLYYDHAERMLKEGFGYICQCPAEDFRTFRETKENCPCRDKSVEMNAEGWRMMLDGSYNPGDAVVRVKTDMGLKNPALRDWPALRIQDTQKNPHPRPQIGSTYRVWPLLDFQSAVEDQLQGVTHIVRGKDLMDSTRKQTLLYEHFGWEYPETIYWGRVKVHEWGGFSTSKMRASIESGAYTGWDDPRLPTLQGLQLRGIQAEALRNFWIELGVTQKDISVPLATLFSHNTKRIDDDAPRLSFVRNPVEIDLHGDIPDHIEIPVHPNHESMGMRIISMSSNQILIEKEDEKHPTYRLKEFADIEIGGQVGSISRSDRRPIIHWVSTDSSKEATLTLPLQDNIEHIQGLVEDHEYPVGTIIQLERIGYAIIREDDFLLMHE</sequence>
<evidence type="ECO:0000256" key="7">
    <source>
        <dbReference type="ARBA" id="ARBA00022917"/>
    </source>
</evidence>
<organism evidence="13">
    <name type="scientific">uncultured marine group II euryarchaeote 37F11</name>
    <dbReference type="NCBI Taxonomy" id="133822"/>
    <lineage>
        <taxon>Archaea</taxon>
        <taxon>Methanobacteriati</taxon>
        <taxon>Thermoplasmatota</taxon>
        <taxon>Candidatus Poseidoniia</taxon>
        <taxon>Candidatus Poseidoniales</taxon>
        <taxon>environmental samples</taxon>
    </lineage>
</organism>
<keyword evidence="4 10" id="KW-0436">Ligase</keyword>